<dbReference type="GO" id="GO:0017075">
    <property type="term" value="F:syntaxin-1 binding"/>
    <property type="evidence" value="ECO:0007669"/>
    <property type="project" value="TreeGrafter"/>
</dbReference>
<feature type="region of interest" description="Disordered" evidence="1">
    <location>
        <begin position="535"/>
        <end position="601"/>
    </location>
</feature>
<dbReference type="GO" id="GO:0031594">
    <property type="term" value="C:neuromuscular junction"/>
    <property type="evidence" value="ECO:0007669"/>
    <property type="project" value="TreeGrafter"/>
</dbReference>
<sequence length="948" mass="110005">MAAKWSTWAEEVKEAFFFSCWLPSLFGSEKWLFCGFNEKAKREDDFQSGAIVATNILKQSIRAKSGVAGGDDCSESRDKAAVRCELLHLQETIKRAISITPVAHPFKSSEINRMDVGLIVEVWHKGMLWDKFIGCVWIPLNTIQYSNELLRKKLKTTKIRASQTHTSNLEKLPEKLNILDDSRDIDGAGLWLSLDAEFVMKEGVVAGTSGPTGHSVLIDSRFELPYDMQDAETTELQKKLEVLNTIMDQEVPEDSDYTSDLNYPLGHVTNAQHPNSSASQFRNATANSLLGATSGSLEDPNSRQSSYELEDSIERQASYENEEEMKRSDSESEPLYYNSRPHYQYRSDSWEDRDSPIADSRRTSISQQSTGTQEYYSEGERTSEQENNYSDNRQNSQWNSSSIRSGGRRPSLERQKGVDQDHPPYYDEESPGDQYDRYDDNYDDNYDGQYDDQYEDATDYGSVDRTEGPRAHPDDWYEGEGESYDSYDNDRRLDDVPTYVQNYADDDDHYNEKYRYDEQHDEYYDDTSKVYQYQENRGKYSNTQKPYHSSYRDDKYDYRGYRYQDYHDKPRYDEYDERERERDDGYRYDTDAGTGTGTGKYSERYRQIYPDNYNKNKMPARYNAYDNRREFSTSTEEYLDAAPYADVKGVYEDVPVRKKLPKVGVPRRQPAKVDEIKPRVDVVVESWDRESLFYSAEEEQQWERPRIEVEPVKETRRPSRGELEIPETANIRRRSQGELAVEEVSTARRRSHAELDVEDVPVRRLSRCDLDVKDVLVVRRPSRSELDVQEVVIRRSSRGDLAEIAAALPEVITTDEEMPKNAIATFREVFVESKNEDFKDSFETSDYKDSFDTEYKDSFDTEYKDSFDTEYKDSFETEEMVSKDTEADIIADTAVDISQDIGIGVVEDADVKVPVKVDAGPRPTPRQRWINAYNKICSQLNTWRVVKD</sequence>
<evidence type="ECO:0000313" key="3">
    <source>
        <dbReference type="Proteomes" id="UP000014500"/>
    </source>
</evidence>
<feature type="compositionally biased region" description="Polar residues" evidence="1">
    <location>
        <begin position="535"/>
        <end position="547"/>
    </location>
</feature>
<feature type="compositionally biased region" description="Polar residues" evidence="1">
    <location>
        <begin position="385"/>
        <end position="399"/>
    </location>
</feature>
<dbReference type="InterPro" id="IPR027080">
    <property type="entry name" value="Unc-13"/>
</dbReference>
<dbReference type="GO" id="GO:0019992">
    <property type="term" value="F:diacylglycerol binding"/>
    <property type="evidence" value="ECO:0007669"/>
    <property type="project" value="InterPro"/>
</dbReference>
<dbReference type="PANTHER" id="PTHR10480:SF12">
    <property type="entry name" value="UNC-13, ISOFORM E"/>
    <property type="match status" value="1"/>
</dbReference>
<feature type="compositionally biased region" description="Acidic residues" evidence="1">
    <location>
        <begin position="441"/>
        <end position="458"/>
    </location>
</feature>
<dbReference type="SUPFAM" id="SSF49562">
    <property type="entry name" value="C2 domain (Calcium/lipid-binding domain, CaLB)"/>
    <property type="match status" value="1"/>
</dbReference>
<dbReference type="GO" id="GO:0061789">
    <property type="term" value="P:dense core granule priming"/>
    <property type="evidence" value="ECO:0007669"/>
    <property type="project" value="TreeGrafter"/>
</dbReference>
<dbReference type="Proteomes" id="UP000014500">
    <property type="component" value="Unassembled WGS sequence"/>
</dbReference>
<feature type="compositionally biased region" description="Basic and acidic residues" evidence="1">
    <location>
        <begin position="348"/>
        <end position="362"/>
    </location>
</feature>
<dbReference type="HOGENOM" id="CLU_310427_0_0_1"/>
<feature type="compositionally biased region" description="Low complexity" evidence="1">
    <location>
        <begin position="400"/>
        <end position="409"/>
    </location>
</feature>
<proteinExistence type="predicted"/>
<protein>
    <submittedName>
        <fullName evidence="2">Uncharacterized protein</fullName>
    </submittedName>
</protein>
<dbReference type="GO" id="GO:0099525">
    <property type="term" value="P:presynaptic dense core vesicle exocytosis"/>
    <property type="evidence" value="ECO:0007669"/>
    <property type="project" value="TreeGrafter"/>
</dbReference>
<feature type="compositionally biased region" description="Basic and acidic residues" evidence="1">
    <location>
        <begin position="462"/>
        <end position="475"/>
    </location>
</feature>
<dbReference type="GO" id="GO:0035249">
    <property type="term" value="P:synaptic transmission, glutamatergic"/>
    <property type="evidence" value="ECO:0007669"/>
    <property type="project" value="TreeGrafter"/>
</dbReference>
<name>T1JP84_STRMM</name>
<reference evidence="3" key="1">
    <citation type="submission" date="2011-05" db="EMBL/GenBank/DDBJ databases">
        <authorList>
            <person name="Richards S.R."/>
            <person name="Qu J."/>
            <person name="Jiang H."/>
            <person name="Jhangiani S.N."/>
            <person name="Agravi P."/>
            <person name="Goodspeed R."/>
            <person name="Gross S."/>
            <person name="Mandapat C."/>
            <person name="Jackson L."/>
            <person name="Mathew T."/>
            <person name="Pu L."/>
            <person name="Thornton R."/>
            <person name="Saada N."/>
            <person name="Wilczek-Boney K.B."/>
            <person name="Lee S."/>
            <person name="Kovar C."/>
            <person name="Wu Y."/>
            <person name="Scherer S.E."/>
            <person name="Worley K.C."/>
            <person name="Muzny D.M."/>
            <person name="Gibbs R."/>
        </authorList>
    </citation>
    <scope>NUCLEOTIDE SEQUENCE</scope>
    <source>
        <strain evidence="3">Brora</strain>
    </source>
</reference>
<dbReference type="GO" id="GO:0043195">
    <property type="term" value="C:terminal bouton"/>
    <property type="evidence" value="ECO:0007669"/>
    <property type="project" value="TreeGrafter"/>
</dbReference>
<feature type="compositionally biased region" description="Acidic residues" evidence="1">
    <location>
        <begin position="476"/>
        <end position="487"/>
    </location>
</feature>
<feature type="region of interest" description="Disordered" evidence="1">
    <location>
        <begin position="251"/>
        <end position="495"/>
    </location>
</feature>
<reference evidence="2" key="2">
    <citation type="submission" date="2015-02" db="UniProtKB">
        <authorList>
            <consortium name="EnsemblMetazoa"/>
        </authorList>
    </citation>
    <scope>IDENTIFICATION</scope>
</reference>
<dbReference type="GO" id="GO:0042734">
    <property type="term" value="C:presynaptic membrane"/>
    <property type="evidence" value="ECO:0007669"/>
    <property type="project" value="TreeGrafter"/>
</dbReference>
<dbReference type="STRING" id="126957.T1JP84"/>
<dbReference type="InterPro" id="IPR035892">
    <property type="entry name" value="C2_domain_sf"/>
</dbReference>
<dbReference type="OMA" id="NAMAHEN"/>
<feature type="compositionally biased region" description="Polar residues" evidence="1">
    <location>
        <begin position="363"/>
        <end position="375"/>
    </location>
</feature>
<dbReference type="EnsemblMetazoa" id="SMAR015660-RA">
    <property type="protein sequence ID" value="SMAR015660-PA"/>
    <property type="gene ID" value="SMAR015660"/>
</dbReference>
<dbReference type="Gene3D" id="2.60.40.150">
    <property type="entry name" value="C2 domain"/>
    <property type="match status" value="1"/>
</dbReference>
<feature type="compositionally biased region" description="Basic and acidic residues" evidence="1">
    <location>
        <begin position="550"/>
        <end position="590"/>
    </location>
</feature>
<dbReference type="GO" id="GO:0016081">
    <property type="term" value="P:synaptic vesicle docking"/>
    <property type="evidence" value="ECO:0007669"/>
    <property type="project" value="TreeGrafter"/>
</dbReference>
<accession>T1JP84</accession>
<dbReference type="GO" id="GO:0005516">
    <property type="term" value="F:calmodulin binding"/>
    <property type="evidence" value="ECO:0007669"/>
    <property type="project" value="TreeGrafter"/>
</dbReference>
<evidence type="ECO:0000313" key="2">
    <source>
        <dbReference type="EnsemblMetazoa" id="SMAR015660-PA"/>
    </source>
</evidence>
<dbReference type="AlphaFoldDB" id="T1JP84"/>
<dbReference type="eggNOG" id="KOG1011">
    <property type="taxonomic scope" value="Eukaryota"/>
</dbReference>
<dbReference type="GO" id="GO:0016082">
    <property type="term" value="P:synaptic vesicle priming"/>
    <property type="evidence" value="ECO:0007669"/>
    <property type="project" value="TreeGrafter"/>
</dbReference>
<feature type="compositionally biased region" description="Basic and acidic residues" evidence="1">
    <location>
        <begin position="410"/>
        <end position="425"/>
    </location>
</feature>
<evidence type="ECO:0000256" key="1">
    <source>
        <dbReference type="SAM" id="MobiDB-lite"/>
    </source>
</evidence>
<feature type="compositionally biased region" description="Polar residues" evidence="1">
    <location>
        <begin position="269"/>
        <end position="296"/>
    </location>
</feature>
<dbReference type="EMBL" id="JH430146">
    <property type="status" value="NOT_ANNOTATED_CDS"/>
    <property type="molecule type" value="Genomic_DNA"/>
</dbReference>
<dbReference type="PANTHER" id="PTHR10480">
    <property type="entry name" value="PROTEIN UNC-13 HOMOLOG"/>
    <property type="match status" value="1"/>
</dbReference>
<dbReference type="GO" id="GO:0098831">
    <property type="term" value="C:presynaptic active zone cytoplasmic component"/>
    <property type="evidence" value="ECO:0007669"/>
    <property type="project" value="TreeGrafter"/>
</dbReference>
<keyword evidence="3" id="KW-1185">Reference proteome</keyword>
<organism evidence="2 3">
    <name type="scientific">Strigamia maritima</name>
    <name type="common">European centipede</name>
    <name type="synonym">Geophilus maritimus</name>
    <dbReference type="NCBI Taxonomy" id="126957"/>
    <lineage>
        <taxon>Eukaryota</taxon>
        <taxon>Metazoa</taxon>
        <taxon>Ecdysozoa</taxon>
        <taxon>Arthropoda</taxon>
        <taxon>Myriapoda</taxon>
        <taxon>Chilopoda</taxon>
        <taxon>Pleurostigmophora</taxon>
        <taxon>Geophilomorpha</taxon>
        <taxon>Linotaeniidae</taxon>
        <taxon>Strigamia</taxon>
    </lineage>
</organism>
<dbReference type="GO" id="GO:0030672">
    <property type="term" value="C:synaptic vesicle membrane"/>
    <property type="evidence" value="ECO:0007669"/>
    <property type="project" value="TreeGrafter"/>
</dbReference>